<dbReference type="Proteomes" id="UP001199319">
    <property type="component" value="Unassembled WGS sequence"/>
</dbReference>
<gene>
    <name evidence="1" type="ORF">LKD37_11545</name>
</gene>
<keyword evidence="2" id="KW-1185">Reference proteome</keyword>
<name>A0AAE3AF05_9FIRM</name>
<organism evidence="1 2">
    <name type="scientific">Brotocaccenecus cirricatena</name>
    <dbReference type="NCBI Taxonomy" id="3064195"/>
    <lineage>
        <taxon>Bacteria</taxon>
        <taxon>Bacillati</taxon>
        <taxon>Bacillota</taxon>
        <taxon>Clostridia</taxon>
        <taxon>Eubacteriales</taxon>
        <taxon>Oscillospiraceae</taxon>
        <taxon>Brotocaccenecus</taxon>
    </lineage>
</organism>
<accession>A0AAE3AF05</accession>
<evidence type="ECO:0000313" key="1">
    <source>
        <dbReference type="EMBL" id="MCC2130139.1"/>
    </source>
</evidence>
<proteinExistence type="predicted"/>
<dbReference type="AlphaFoldDB" id="A0AAE3AF05"/>
<protein>
    <submittedName>
        <fullName evidence="1">Uncharacterized protein</fullName>
    </submittedName>
</protein>
<comment type="caution">
    <text evidence="1">The sequence shown here is derived from an EMBL/GenBank/DDBJ whole genome shotgun (WGS) entry which is preliminary data.</text>
</comment>
<sequence>MPCYFMRDTPLQALEQLMMSQPGQKPRGGGIYRSPFHYTPKDVACEYCQNYVRKHPCRLCECTCLEERIEAGVLELNEFVRECFAPSMGPKFRKRMHQQLRERNPQFFLSDAHRRRWTHWRERCWRLSDRNKAALFLLTAYESL</sequence>
<feature type="non-terminal residue" evidence="1">
    <location>
        <position position="144"/>
    </location>
</feature>
<reference evidence="1" key="1">
    <citation type="submission" date="2021-10" db="EMBL/GenBank/DDBJ databases">
        <title>Anaerobic single-cell dispensing facilitates the cultivation of human gut bacteria.</title>
        <authorList>
            <person name="Afrizal A."/>
        </authorList>
    </citation>
    <scope>NUCLEOTIDE SEQUENCE</scope>
    <source>
        <strain evidence="1">CLA-AA-H272</strain>
    </source>
</reference>
<dbReference type="EMBL" id="JAJEPW010000037">
    <property type="protein sequence ID" value="MCC2130139.1"/>
    <property type="molecule type" value="Genomic_DNA"/>
</dbReference>
<evidence type="ECO:0000313" key="2">
    <source>
        <dbReference type="Proteomes" id="UP001199319"/>
    </source>
</evidence>